<evidence type="ECO:0000313" key="2">
    <source>
        <dbReference type="Proteomes" id="UP001060215"/>
    </source>
</evidence>
<evidence type="ECO:0000313" key="1">
    <source>
        <dbReference type="EMBL" id="KAI8011974.1"/>
    </source>
</evidence>
<dbReference type="EMBL" id="CM045762">
    <property type="protein sequence ID" value="KAI8011974.1"/>
    <property type="molecule type" value="Genomic_DNA"/>
</dbReference>
<proteinExistence type="predicted"/>
<reference evidence="1 2" key="1">
    <citation type="journal article" date="2022" name="Plant J.">
        <title>Chromosome-level genome of Camellia lanceoleosa provides a valuable resource for understanding genome evolution and self-incompatibility.</title>
        <authorList>
            <person name="Gong W."/>
            <person name="Xiao S."/>
            <person name="Wang L."/>
            <person name="Liao Z."/>
            <person name="Chang Y."/>
            <person name="Mo W."/>
            <person name="Hu G."/>
            <person name="Li W."/>
            <person name="Zhao G."/>
            <person name="Zhu H."/>
            <person name="Hu X."/>
            <person name="Ji K."/>
            <person name="Xiang X."/>
            <person name="Song Q."/>
            <person name="Yuan D."/>
            <person name="Jin S."/>
            <person name="Zhang L."/>
        </authorList>
    </citation>
    <scope>NUCLEOTIDE SEQUENCE [LARGE SCALE GENOMIC DNA]</scope>
    <source>
        <strain evidence="1">SQ_2022a</strain>
    </source>
</reference>
<dbReference type="Proteomes" id="UP001060215">
    <property type="component" value="Chromosome 5"/>
</dbReference>
<protein>
    <submittedName>
        <fullName evidence="1">Peroxisomal adenine nucleotide carrier 1</fullName>
    </submittedName>
</protein>
<comment type="caution">
    <text evidence="1">The sequence shown here is derived from an EMBL/GenBank/DDBJ whole genome shotgun (WGS) entry which is preliminary data.</text>
</comment>
<sequence>MIQLQKGVKDNVRPHVCMTLTTNVVGEAKLRDLEMEKRDPRTVAAIILGGGAGIRLFPLTKSSAKPAVPIGGSYRLIDVPMSNSINSGINKVYILTQFNSALLNRHLTRAYNLGAGVTFGDSYVKDERSKDVEDVVILSGDHLYRMDFMDFVPPLDTASSRMQTSEFGKSKGLWKTLSEGTWSEAFDALGISLLLTTNPSIQSKQRLQRGQLSKKLGTESSSDSLSAVSAFVLGAVSKCIATCLTYPAIRCKVMIQAAESEEDRKKEARLRSRKTVSGAIQMIWRREGLLGCFKGLDAQILKTVLSSALLLMVKEKITKTTWVLLLALQSYLFIAKTRLKSA</sequence>
<accession>A0ACC0HG75</accession>
<name>A0ACC0HG75_9ERIC</name>
<gene>
    <name evidence="1" type="ORF">LOK49_LG06G03059</name>
</gene>
<organism evidence="1 2">
    <name type="scientific">Camellia lanceoleosa</name>
    <dbReference type="NCBI Taxonomy" id="1840588"/>
    <lineage>
        <taxon>Eukaryota</taxon>
        <taxon>Viridiplantae</taxon>
        <taxon>Streptophyta</taxon>
        <taxon>Embryophyta</taxon>
        <taxon>Tracheophyta</taxon>
        <taxon>Spermatophyta</taxon>
        <taxon>Magnoliopsida</taxon>
        <taxon>eudicotyledons</taxon>
        <taxon>Gunneridae</taxon>
        <taxon>Pentapetalae</taxon>
        <taxon>asterids</taxon>
        <taxon>Ericales</taxon>
        <taxon>Theaceae</taxon>
        <taxon>Camellia</taxon>
    </lineage>
</organism>
<keyword evidence="2" id="KW-1185">Reference proteome</keyword>